<dbReference type="EMBL" id="CALLCH030000001">
    <property type="protein sequence ID" value="CAI4210551.1"/>
    <property type="molecule type" value="Genomic_DNA"/>
</dbReference>
<evidence type="ECO:0000313" key="2">
    <source>
        <dbReference type="EMBL" id="CAI4210551.1"/>
    </source>
</evidence>
<accession>A0A9P1GUH7</accession>
<dbReference type="Proteomes" id="UP000838763">
    <property type="component" value="Unassembled WGS sequence"/>
</dbReference>
<feature type="compositionally biased region" description="Acidic residues" evidence="1">
    <location>
        <begin position="122"/>
        <end position="132"/>
    </location>
</feature>
<feature type="region of interest" description="Disordered" evidence="1">
    <location>
        <begin position="345"/>
        <end position="389"/>
    </location>
</feature>
<protein>
    <submittedName>
        <fullName evidence="2">Uncharacterized protein</fullName>
    </submittedName>
</protein>
<feature type="compositionally biased region" description="Basic and acidic residues" evidence="1">
    <location>
        <begin position="135"/>
        <end position="147"/>
    </location>
</feature>
<proteinExistence type="predicted"/>
<gene>
    <name evidence="2" type="ORF">PPNO1_LOCUS353</name>
</gene>
<comment type="caution">
    <text evidence="2">The sequence shown here is derived from an EMBL/GenBank/DDBJ whole genome shotgun (WGS) entry which is preliminary data.</text>
</comment>
<feature type="region of interest" description="Disordered" evidence="1">
    <location>
        <begin position="63"/>
        <end position="267"/>
    </location>
</feature>
<feature type="compositionally biased region" description="Low complexity" evidence="1">
    <location>
        <begin position="148"/>
        <end position="161"/>
    </location>
</feature>
<evidence type="ECO:0000313" key="3">
    <source>
        <dbReference type="Proteomes" id="UP000838763"/>
    </source>
</evidence>
<evidence type="ECO:0000256" key="1">
    <source>
        <dbReference type="SAM" id="MobiDB-lite"/>
    </source>
</evidence>
<keyword evidence="3" id="KW-1185">Reference proteome</keyword>
<sequence>MAASGPVTVGGLSANGASSITVPQRKATGPLTEEEQFVIRECQKIVQFKDKILAGTHRKIQLPPQFAAKGAPSQKASAPDPRSMAGAPKQWSRSRQANHESVGVGGCGSPVPGTGKATNAAADEDTSFDENDYYSSRHDTLESRDTAAEPVQVEPVEAVVASRTAENPSPLLLGRSVQAPFTTNRRQAHERTVTRLLNRRAPAGADSSGAHGGARDRPAGQELRSARANPGRTVHDSLESGEATQSDASIRPETVTHPQPIKDTQLPANQPRAAPLVRSHNLTPIAPQAAHISSLLGAQSALLPSAVDSPLDNGVHRGAPAQHGQPYGLLPEDLTQSAPGRAEYNQVARPDQAERVPAGYGRRDDLYQSGPGGVEPAYSRPVSRTKPPKRYQAVDTFKTNMRGLTLMALAQAFSVLPTADADVIYEGTAPIRHSVAPQVRPRDADIIYERTAPVPAMARRAGPEMYEEDGVVYRRLSPPPYMGPRRVITQPEFGPSDGLAYQPRGYSVRPVGPPVDEYAADQGFTDRRAIEAPPRQYLTRSASVRPLEPVRYEYAADTRARVRGLGPEAEYAPLSRPESRVELMAPPPARDYGPRHVVQRSYSVRPVEQYYSQPAPLDDGEVTYIERPPVRPDVVYAGEPRREVYR</sequence>
<reference evidence="2" key="1">
    <citation type="submission" date="2022-11" db="EMBL/GenBank/DDBJ databases">
        <authorList>
            <person name="Scott C."/>
            <person name="Bruce N."/>
        </authorList>
    </citation>
    <scope>NUCLEOTIDE SEQUENCE</scope>
</reference>
<name>A0A9P1GUH7_9PEZI</name>
<dbReference type="OrthoDB" id="5333304at2759"/>
<feature type="region of interest" description="Disordered" evidence="1">
    <location>
        <begin position="1"/>
        <end position="32"/>
    </location>
</feature>
<dbReference type="AlphaFoldDB" id="A0A9P1GUH7"/>
<organism evidence="2 3">
    <name type="scientific">Parascedosporium putredinis</name>
    <dbReference type="NCBI Taxonomy" id="1442378"/>
    <lineage>
        <taxon>Eukaryota</taxon>
        <taxon>Fungi</taxon>
        <taxon>Dikarya</taxon>
        <taxon>Ascomycota</taxon>
        <taxon>Pezizomycotina</taxon>
        <taxon>Sordariomycetes</taxon>
        <taxon>Hypocreomycetidae</taxon>
        <taxon>Microascales</taxon>
        <taxon>Microascaceae</taxon>
        <taxon>Parascedosporium</taxon>
    </lineage>
</organism>